<evidence type="ECO:0000313" key="3">
    <source>
        <dbReference type="Proteomes" id="UP000831327"/>
    </source>
</evidence>
<feature type="transmembrane region" description="Helical" evidence="1">
    <location>
        <begin position="56"/>
        <end position="74"/>
    </location>
</feature>
<organism evidence="2 3">
    <name type="scientific">Roseomonas fluvialis</name>
    <dbReference type="NCBI Taxonomy" id="1750527"/>
    <lineage>
        <taxon>Bacteria</taxon>
        <taxon>Pseudomonadati</taxon>
        <taxon>Pseudomonadota</taxon>
        <taxon>Alphaproteobacteria</taxon>
        <taxon>Acetobacterales</taxon>
        <taxon>Roseomonadaceae</taxon>
        <taxon>Roseomonas</taxon>
    </lineage>
</organism>
<reference evidence="2 3" key="1">
    <citation type="journal article" date="2016" name="Microbes Environ.">
        <title>Phylogenetically diverse aerobic anoxygenic phototrophic bacteria isolated from epilithic biofilms in Tama river, Japan.</title>
        <authorList>
            <person name="Hirose S."/>
            <person name="Matsuura K."/>
            <person name="Haruta S."/>
        </authorList>
    </citation>
    <scope>NUCLEOTIDE SEQUENCE [LARGE SCALE GENOMIC DNA]</scope>
    <source>
        <strain evidence="2 3">S08</strain>
    </source>
</reference>
<accession>A0ABN6P3J2</accession>
<dbReference type="EMBL" id="AP025637">
    <property type="protein sequence ID" value="BDG73031.1"/>
    <property type="molecule type" value="Genomic_DNA"/>
</dbReference>
<proteinExistence type="predicted"/>
<feature type="transmembrane region" description="Helical" evidence="1">
    <location>
        <begin position="20"/>
        <end position="44"/>
    </location>
</feature>
<protein>
    <submittedName>
        <fullName evidence="2">Uncharacterized protein</fullName>
    </submittedName>
</protein>
<name>A0ABN6P3J2_9PROT</name>
<dbReference type="Proteomes" id="UP000831327">
    <property type="component" value="Chromosome"/>
</dbReference>
<keyword evidence="1" id="KW-0812">Transmembrane</keyword>
<keyword evidence="1" id="KW-0472">Membrane</keyword>
<dbReference type="RefSeq" id="WP_244407248.1">
    <property type="nucleotide sequence ID" value="NZ_AP025637.1"/>
</dbReference>
<sequence length="184" mass="19452">MDTLYRTTWSGEGCVAIAAQVFGIAMAAVGGAAVVVALILWASLRRKPGSARMLRWPLAAAGTVILGVIVFSVLDGRTTHRILVGGDSLVFEGCDGLRAFRQAVAFDTITGIGHRTRHGGGRSATLHDEVAMSVRGSDAILVIPLSTDAATLDRAVLRRLVPPRVIEAWRGSLAQRGLTLPLDD</sequence>
<keyword evidence="3" id="KW-1185">Reference proteome</keyword>
<gene>
    <name evidence="2" type="ORF">Rmf_29600</name>
</gene>
<evidence type="ECO:0000256" key="1">
    <source>
        <dbReference type="SAM" id="Phobius"/>
    </source>
</evidence>
<keyword evidence="1" id="KW-1133">Transmembrane helix</keyword>
<evidence type="ECO:0000313" key="2">
    <source>
        <dbReference type="EMBL" id="BDG73031.1"/>
    </source>
</evidence>